<proteinExistence type="predicted"/>
<evidence type="ECO:0000313" key="2">
    <source>
        <dbReference type="EMBL" id="CAB4857930.1"/>
    </source>
</evidence>
<evidence type="ECO:0000256" key="1">
    <source>
        <dbReference type="SAM" id="MobiDB-lite"/>
    </source>
</evidence>
<dbReference type="AlphaFoldDB" id="A0A6J7CJE1"/>
<gene>
    <name evidence="2" type="ORF">UFOPK3317_00256</name>
</gene>
<accession>A0A6J7CJE1</accession>
<organism evidence="2">
    <name type="scientific">freshwater metagenome</name>
    <dbReference type="NCBI Taxonomy" id="449393"/>
    <lineage>
        <taxon>unclassified sequences</taxon>
        <taxon>metagenomes</taxon>
        <taxon>ecological metagenomes</taxon>
    </lineage>
</organism>
<protein>
    <submittedName>
        <fullName evidence="2">Unannotated protein</fullName>
    </submittedName>
</protein>
<feature type="compositionally biased region" description="Low complexity" evidence="1">
    <location>
        <begin position="1"/>
        <end position="21"/>
    </location>
</feature>
<sequence length="352" mass="36730">MLISKSLLSKNSLSKNSSSKSSRPKNPRNFKARNLRVIKTVALAGALVMMLAACDLATLSGGGSGDSPISRRGRISLAIETKELCLKGTERDCANYSFQGGSQSVTGEFKDSGTSPSWPYGVSMKFDGAYTATEKRNIGVLLLAGDVCNDLLGVPAGSQVKGAKDTRHANCWLGGIGYRSGDNRHYPNTTPCFGESAVVSNSLPSGIARSLANPVVSETIKRAEREINKGGDDRTEQNRITGLALVLIVDANHNGRLDEDSESNRSADGFILASVCGPYSNQPSLGGGGGLGSGYTYATCSGGTFSSDAFTGGVISPDCIVPLRSGDLKIKIIPTTSTSTTTTTTTTTLPPN</sequence>
<reference evidence="2" key="1">
    <citation type="submission" date="2020-05" db="EMBL/GenBank/DDBJ databases">
        <authorList>
            <person name="Chiriac C."/>
            <person name="Salcher M."/>
            <person name="Ghai R."/>
            <person name="Kavagutti S V."/>
        </authorList>
    </citation>
    <scope>NUCLEOTIDE SEQUENCE</scope>
</reference>
<dbReference type="EMBL" id="CAFBLK010000027">
    <property type="protein sequence ID" value="CAB4857930.1"/>
    <property type="molecule type" value="Genomic_DNA"/>
</dbReference>
<feature type="region of interest" description="Disordered" evidence="1">
    <location>
        <begin position="1"/>
        <end position="30"/>
    </location>
</feature>
<name>A0A6J7CJE1_9ZZZZ</name>